<dbReference type="InterPro" id="IPR003739">
    <property type="entry name" value="Lys_aminomutase/Glu_NH3_mut"/>
</dbReference>
<evidence type="ECO:0000256" key="1">
    <source>
        <dbReference type="ARBA" id="ARBA00001352"/>
    </source>
</evidence>
<dbReference type="NCBIfam" id="TIGR03821">
    <property type="entry name" value="EFP_modif_epmB"/>
    <property type="match status" value="1"/>
</dbReference>
<dbReference type="STRING" id="1249552.PS2015_390"/>
<feature type="domain" description="Radical SAM core" evidence="16">
    <location>
        <begin position="101"/>
        <end position="324"/>
    </location>
</feature>
<protein>
    <recommendedName>
        <fullName evidence="5">L-lysine 2,3-aminomutase</fullName>
    </recommendedName>
    <alternativeName>
        <fullName evidence="13">EF-P post-translational modification enzyme B</fullName>
    </alternativeName>
</protein>
<evidence type="ECO:0000256" key="13">
    <source>
        <dbReference type="ARBA" id="ARBA00030756"/>
    </source>
</evidence>
<dbReference type="PANTHER" id="PTHR30538">
    <property type="entry name" value="LYSINE 2,3-AMINOMUTASE-RELATED"/>
    <property type="match status" value="1"/>
</dbReference>
<evidence type="ECO:0000256" key="5">
    <source>
        <dbReference type="ARBA" id="ARBA00022363"/>
    </source>
</evidence>
<dbReference type="SFLD" id="SFLDS00029">
    <property type="entry name" value="Radical_SAM"/>
    <property type="match status" value="1"/>
</dbReference>
<dbReference type="InterPro" id="IPR058240">
    <property type="entry name" value="rSAM_sf"/>
</dbReference>
<evidence type="ECO:0000256" key="10">
    <source>
        <dbReference type="ARBA" id="ARBA00023004"/>
    </source>
</evidence>
<dbReference type="InterPro" id="IPR007197">
    <property type="entry name" value="rSAM"/>
</dbReference>
<comment type="similarity">
    <text evidence="4">Belongs to the radical SAM superfamily. KamA family.</text>
</comment>
<dbReference type="Gene3D" id="3.20.20.70">
    <property type="entry name" value="Aldolase class I"/>
    <property type="match status" value="1"/>
</dbReference>
<proteinExistence type="inferred from homology"/>
<evidence type="ECO:0000256" key="2">
    <source>
        <dbReference type="ARBA" id="ARBA00001933"/>
    </source>
</evidence>
<dbReference type="Pfam" id="PF04055">
    <property type="entry name" value="Radical_SAM"/>
    <property type="match status" value="1"/>
</dbReference>
<evidence type="ECO:0000256" key="7">
    <source>
        <dbReference type="ARBA" id="ARBA00022691"/>
    </source>
</evidence>
<dbReference type="GO" id="GO:0051539">
    <property type="term" value="F:4 iron, 4 sulfur cluster binding"/>
    <property type="evidence" value="ECO:0007669"/>
    <property type="project" value="UniProtKB-KW"/>
</dbReference>
<dbReference type="PIRSF" id="PIRSF004911">
    <property type="entry name" value="DUF160"/>
    <property type="match status" value="1"/>
</dbReference>
<dbReference type="GO" id="GO:0046872">
    <property type="term" value="F:metal ion binding"/>
    <property type="evidence" value="ECO:0007669"/>
    <property type="project" value="UniProtKB-KW"/>
</dbReference>
<organism evidence="17 18">
    <name type="scientific">Pseudohongiella spirulinae</name>
    <dbReference type="NCBI Taxonomy" id="1249552"/>
    <lineage>
        <taxon>Bacteria</taxon>
        <taxon>Pseudomonadati</taxon>
        <taxon>Pseudomonadota</taxon>
        <taxon>Gammaproteobacteria</taxon>
        <taxon>Pseudomonadales</taxon>
        <taxon>Pseudohongiellaceae</taxon>
        <taxon>Pseudohongiella</taxon>
    </lineage>
</organism>
<name>A0A0S2K9Q5_9GAMM</name>
<evidence type="ECO:0000256" key="11">
    <source>
        <dbReference type="ARBA" id="ARBA00023014"/>
    </source>
</evidence>
<dbReference type="CDD" id="cd01335">
    <property type="entry name" value="Radical_SAM"/>
    <property type="match status" value="1"/>
</dbReference>
<evidence type="ECO:0000256" key="3">
    <source>
        <dbReference type="ARBA" id="ARBA00001966"/>
    </source>
</evidence>
<dbReference type="Proteomes" id="UP000065641">
    <property type="component" value="Chromosome"/>
</dbReference>
<feature type="binding site" evidence="14">
    <location>
        <position position="119"/>
    </location>
    <ligand>
        <name>[4Fe-4S] cluster</name>
        <dbReference type="ChEBI" id="CHEBI:49883"/>
        <note>4Fe-4S-S-AdoMet</note>
    </ligand>
</feature>
<dbReference type="SFLD" id="SFLDF00314">
    <property type="entry name" value="L-lysine_2_3-aminomutase_(yjeK"/>
    <property type="match status" value="1"/>
</dbReference>
<gene>
    <name evidence="17" type="ORF">PS2015_390</name>
</gene>
<evidence type="ECO:0000259" key="16">
    <source>
        <dbReference type="PROSITE" id="PS51918"/>
    </source>
</evidence>
<dbReference type="SUPFAM" id="SSF102114">
    <property type="entry name" value="Radical SAM enzymes"/>
    <property type="match status" value="1"/>
</dbReference>
<comment type="catalytic activity">
    <reaction evidence="1">
        <text>L-lysine = D-beta-lysine</text>
        <dbReference type="Rhea" id="RHEA:44148"/>
        <dbReference type="ChEBI" id="CHEBI:32551"/>
        <dbReference type="ChEBI" id="CHEBI:84138"/>
    </reaction>
</comment>
<accession>A0A0S2K9Q5</accession>
<keyword evidence="8 14" id="KW-0479">Metal-binding</keyword>
<comment type="cofactor">
    <cofactor evidence="3">
        <name>[4Fe-4S] cluster</name>
        <dbReference type="ChEBI" id="CHEBI:49883"/>
    </cofactor>
</comment>
<dbReference type="SFLD" id="SFLDG01070">
    <property type="entry name" value="PLP-dependent"/>
    <property type="match status" value="1"/>
</dbReference>
<keyword evidence="7" id="KW-0949">S-adenosyl-L-methionine</keyword>
<keyword evidence="11 14" id="KW-0411">Iron-sulfur</keyword>
<dbReference type="PANTHER" id="PTHR30538:SF1">
    <property type="entry name" value="L-LYSINE 2,3-AMINOMUTASE"/>
    <property type="match status" value="1"/>
</dbReference>
<dbReference type="InterPro" id="IPR013785">
    <property type="entry name" value="Aldolase_TIM"/>
</dbReference>
<evidence type="ECO:0000256" key="15">
    <source>
        <dbReference type="PIRSR" id="PIRSR603739-50"/>
    </source>
</evidence>
<evidence type="ECO:0000256" key="9">
    <source>
        <dbReference type="ARBA" id="ARBA00022898"/>
    </source>
</evidence>
<dbReference type="OrthoDB" id="9770937at2"/>
<evidence type="ECO:0000313" key="18">
    <source>
        <dbReference type="Proteomes" id="UP000065641"/>
    </source>
</evidence>
<dbReference type="EMBL" id="CP013189">
    <property type="protein sequence ID" value="ALO45078.1"/>
    <property type="molecule type" value="Genomic_DNA"/>
</dbReference>
<dbReference type="PROSITE" id="PS51918">
    <property type="entry name" value="RADICAL_SAM"/>
    <property type="match status" value="1"/>
</dbReference>
<evidence type="ECO:0000256" key="6">
    <source>
        <dbReference type="ARBA" id="ARBA00022485"/>
    </source>
</evidence>
<dbReference type="RefSeq" id="WP_058020584.1">
    <property type="nucleotide sequence ID" value="NZ_CP013189.1"/>
</dbReference>
<dbReference type="PATRIC" id="fig|1249552.3.peg.397"/>
<dbReference type="InterPro" id="IPR022462">
    <property type="entry name" value="EpmB"/>
</dbReference>
<keyword evidence="6 14" id="KW-0004">4Fe-4S</keyword>
<sequence length="331" mass="37207">MLIAKTTSSWQEQLSDLITDPAELLRELGLNASLLNMPAEVLDGFPLKVPRAFVRRMRPGDANDPLLRQVLPLTEEGDDTPGFDFDPLSETDFNPRAGILHKYAGRVLLLAAPHCAVHCRYCFRRHFPYQDNVPGRQSWEQSLQWLADNPDIHEVIYSGGDPLAANDKYLAWLTNRISEIPHIGRLRIHTRTPVMIPARVTDELLSWMNETRLQKVMVVHVNHANEIDDEVLTAMQKLKSVDVQLLNQSVLLRGVNDSVAALSALSEQLFSAGILPYYLHVLDKVKGVAHFDVTDTEAKRLHKALVNQLPGYLVPRLVREIPGEASKTGLQ</sequence>
<evidence type="ECO:0000256" key="12">
    <source>
        <dbReference type="ARBA" id="ARBA00023235"/>
    </source>
</evidence>
<reference evidence="17 18" key="1">
    <citation type="submission" date="2015-11" db="EMBL/GenBank/DDBJ databases">
        <authorList>
            <person name="Zhang Y."/>
            <person name="Guo Z."/>
        </authorList>
    </citation>
    <scope>NUCLEOTIDE SEQUENCE [LARGE SCALE GENOMIC DNA]</scope>
    <source>
        <strain evidence="17 18">KCTC 32221</strain>
    </source>
</reference>
<feature type="modified residue" description="N6-(pyridoxal phosphate)lysine" evidence="15">
    <location>
        <position position="327"/>
    </location>
</feature>
<keyword evidence="12" id="KW-0413">Isomerase</keyword>
<keyword evidence="18" id="KW-1185">Reference proteome</keyword>
<dbReference type="KEGG" id="pspi:PS2015_390"/>
<evidence type="ECO:0000256" key="4">
    <source>
        <dbReference type="ARBA" id="ARBA00008703"/>
    </source>
</evidence>
<dbReference type="AlphaFoldDB" id="A0A0S2K9Q5"/>
<evidence type="ECO:0000313" key="17">
    <source>
        <dbReference type="EMBL" id="ALO45078.1"/>
    </source>
</evidence>
<keyword evidence="10" id="KW-0408">Iron</keyword>
<comment type="cofactor">
    <cofactor evidence="2 15">
        <name>pyridoxal 5'-phosphate</name>
        <dbReference type="ChEBI" id="CHEBI:597326"/>
    </cofactor>
</comment>
<evidence type="ECO:0000256" key="14">
    <source>
        <dbReference type="PIRSR" id="PIRSR004911-1"/>
    </source>
</evidence>
<feature type="binding site" evidence="14">
    <location>
        <position position="115"/>
    </location>
    <ligand>
        <name>[4Fe-4S] cluster</name>
        <dbReference type="ChEBI" id="CHEBI:49883"/>
        <note>4Fe-4S-S-AdoMet</note>
    </ligand>
</feature>
<dbReference type="NCBIfam" id="TIGR00238">
    <property type="entry name" value="KamA family radical SAM protein"/>
    <property type="match status" value="1"/>
</dbReference>
<dbReference type="GO" id="GO:0016853">
    <property type="term" value="F:isomerase activity"/>
    <property type="evidence" value="ECO:0007669"/>
    <property type="project" value="UniProtKB-KW"/>
</dbReference>
<feature type="binding site" evidence="14">
    <location>
        <position position="122"/>
    </location>
    <ligand>
        <name>[4Fe-4S] cluster</name>
        <dbReference type="ChEBI" id="CHEBI:49883"/>
        <note>4Fe-4S-S-AdoMet</note>
    </ligand>
</feature>
<keyword evidence="9 15" id="KW-0663">Pyridoxal phosphate</keyword>
<evidence type="ECO:0000256" key="8">
    <source>
        <dbReference type="ARBA" id="ARBA00022723"/>
    </source>
</evidence>